<dbReference type="Proteomes" id="UP000030746">
    <property type="component" value="Unassembled WGS sequence"/>
</dbReference>
<accession>V4A2P4</accession>
<feature type="region of interest" description="Disordered" evidence="1">
    <location>
        <begin position="72"/>
        <end position="143"/>
    </location>
</feature>
<name>V4A2P4_LOTGI</name>
<feature type="compositionally biased region" description="Basic and acidic residues" evidence="1">
    <location>
        <begin position="134"/>
        <end position="143"/>
    </location>
</feature>
<sequence length="284" mass="32498">MKGDNVFEAVHEEACGIDQQQLGLSAETFRVEITKRENVGEKDMSVGHSGGSNIALQPGLSLPKIGLTNSNWTVSGTGKSDNDIPGRWFLMPDDEEKRHKKANKTASPPREPDGRSSTRSLNKVPNGTGVGLPRKHDTSSKDTEEIDYTNKYIEMSKYLRLKKKFDDSQERLTNCLQVINKWYEKADNCKQNYNNLQSEGIPSSEKNEMETLDMWKGKAMEYKAKYNTACKQLKTFKSEYDEAKRIEGEVNMWIVNAKETRIKYRDLCEDYDNLLIRFKEACKK</sequence>
<keyword evidence="3" id="KW-1185">Reference proteome</keyword>
<reference evidence="2 3" key="1">
    <citation type="journal article" date="2013" name="Nature">
        <title>Insights into bilaterian evolution from three spiralian genomes.</title>
        <authorList>
            <person name="Simakov O."/>
            <person name="Marletaz F."/>
            <person name="Cho S.J."/>
            <person name="Edsinger-Gonzales E."/>
            <person name="Havlak P."/>
            <person name="Hellsten U."/>
            <person name="Kuo D.H."/>
            <person name="Larsson T."/>
            <person name="Lv J."/>
            <person name="Arendt D."/>
            <person name="Savage R."/>
            <person name="Osoegawa K."/>
            <person name="de Jong P."/>
            <person name="Grimwood J."/>
            <person name="Chapman J.A."/>
            <person name="Shapiro H."/>
            <person name="Aerts A."/>
            <person name="Otillar R.P."/>
            <person name="Terry A.Y."/>
            <person name="Boore J.L."/>
            <person name="Grigoriev I.V."/>
            <person name="Lindberg D.R."/>
            <person name="Seaver E.C."/>
            <person name="Weisblat D.A."/>
            <person name="Putnam N.H."/>
            <person name="Rokhsar D.S."/>
        </authorList>
    </citation>
    <scope>NUCLEOTIDE SEQUENCE [LARGE SCALE GENOMIC DNA]</scope>
</reference>
<dbReference type="AlphaFoldDB" id="V4A2P4"/>
<proteinExistence type="predicted"/>
<dbReference type="HOGENOM" id="CLU_981028_0_0_1"/>
<dbReference type="RefSeq" id="XP_009060247.1">
    <property type="nucleotide sequence ID" value="XM_009061999.1"/>
</dbReference>
<dbReference type="CTD" id="20247897"/>
<dbReference type="KEGG" id="lgi:LOTGIDRAFT_229103"/>
<evidence type="ECO:0000256" key="1">
    <source>
        <dbReference type="SAM" id="MobiDB-lite"/>
    </source>
</evidence>
<gene>
    <name evidence="2" type="ORF">LOTGIDRAFT_229103</name>
</gene>
<protein>
    <submittedName>
        <fullName evidence="2">Uncharacterized protein</fullName>
    </submittedName>
</protein>
<evidence type="ECO:0000313" key="2">
    <source>
        <dbReference type="EMBL" id="ESO89210.1"/>
    </source>
</evidence>
<evidence type="ECO:0000313" key="3">
    <source>
        <dbReference type="Proteomes" id="UP000030746"/>
    </source>
</evidence>
<organism evidence="2 3">
    <name type="scientific">Lottia gigantea</name>
    <name type="common">Giant owl limpet</name>
    <dbReference type="NCBI Taxonomy" id="225164"/>
    <lineage>
        <taxon>Eukaryota</taxon>
        <taxon>Metazoa</taxon>
        <taxon>Spiralia</taxon>
        <taxon>Lophotrochozoa</taxon>
        <taxon>Mollusca</taxon>
        <taxon>Gastropoda</taxon>
        <taxon>Patellogastropoda</taxon>
        <taxon>Lottioidea</taxon>
        <taxon>Lottiidae</taxon>
        <taxon>Lottia</taxon>
    </lineage>
</organism>
<dbReference type="GeneID" id="20247897"/>
<dbReference type="EMBL" id="KB202619">
    <property type="protein sequence ID" value="ESO89210.1"/>
    <property type="molecule type" value="Genomic_DNA"/>
</dbReference>